<dbReference type="GO" id="GO:0016887">
    <property type="term" value="F:ATP hydrolysis activity"/>
    <property type="evidence" value="ECO:0007669"/>
    <property type="project" value="InterPro"/>
</dbReference>
<organism evidence="9 10">
    <name type="scientific">Shinella kummerowiae</name>
    <dbReference type="NCBI Taxonomy" id="417745"/>
    <lineage>
        <taxon>Bacteria</taxon>
        <taxon>Pseudomonadati</taxon>
        <taxon>Pseudomonadota</taxon>
        <taxon>Alphaproteobacteria</taxon>
        <taxon>Hyphomicrobiales</taxon>
        <taxon>Rhizobiaceae</taxon>
        <taxon>Shinella</taxon>
    </lineage>
</organism>
<evidence type="ECO:0000256" key="7">
    <source>
        <dbReference type="ARBA" id="ARBA00023136"/>
    </source>
</evidence>
<dbReference type="FunFam" id="3.40.50.300:FF:000425">
    <property type="entry name" value="Probable ABC transporter, ATP-binding subunit"/>
    <property type="match status" value="1"/>
</dbReference>
<dbReference type="CDD" id="cd03300">
    <property type="entry name" value="ABC_PotA_N"/>
    <property type="match status" value="1"/>
</dbReference>
<accession>A0A6N8SCV6</accession>
<dbReference type="InterPro" id="IPR027417">
    <property type="entry name" value="P-loop_NTPase"/>
</dbReference>
<evidence type="ECO:0000256" key="5">
    <source>
        <dbReference type="ARBA" id="ARBA00022840"/>
    </source>
</evidence>
<dbReference type="InterPro" id="IPR050093">
    <property type="entry name" value="ABC_SmlMolc_Importer"/>
</dbReference>
<dbReference type="SUPFAM" id="SSF50331">
    <property type="entry name" value="MOP-like"/>
    <property type="match status" value="1"/>
</dbReference>
<evidence type="ECO:0000313" key="9">
    <source>
        <dbReference type="EMBL" id="MXN45116.1"/>
    </source>
</evidence>
<dbReference type="Gene3D" id="3.40.50.300">
    <property type="entry name" value="P-loop containing nucleotide triphosphate hydrolases"/>
    <property type="match status" value="1"/>
</dbReference>
<dbReference type="InterPro" id="IPR017871">
    <property type="entry name" value="ABC_transporter-like_CS"/>
</dbReference>
<reference evidence="9 10" key="1">
    <citation type="submission" date="2019-12" db="EMBL/GenBank/DDBJ databases">
        <title>Shinella kummerowiae sp. nov., a symbiotic bacterium isolated from root nodules of the herbal legume Kummerowia stipulacea.</title>
        <authorList>
            <person name="Gao J."/>
        </authorList>
    </citation>
    <scope>NUCLEOTIDE SEQUENCE [LARGE SCALE GENOMIC DNA]</scope>
    <source>
        <strain evidence="9 10">CCBAU 25048</strain>
    </source>
</reference>
<comment type="similarity">
    <text evidence="1">Belongs to the ABC transporter superfamily.</text>
</comment>
<comment type="caution">
    <text evidence="9">The sequence shown here is derived from an EMBL/GenBank/DDBJ whole genome shotgun (WGS) entry which is preliminary data.</text>
</comment>
<keyword evidence="3" id="KW-1003">Cell membrane</keyword>
<dbReference type="InterPro" id="IPR013611">
    <property type="entry name" value="Transp-assoc_OB_typ2"/>
</dbReference>
<evidence type="ECO:0000256" key="6">
    <source>
        <dbReference type="ARBA" id="ARBA00022967"/>
    </source>
</evidence>
<dbReference type="InterPro" id="IPR003593">
    <property type="entry name" value="AAA+_ATPase"/>
</dbReference>
<dbReference type="GO" id="GO:0043190">
    <property type="term" value="C:ATP-binding cassette (ABC) transporter complex"/>
    <property type="evidence" value="ECO:0007669"/>
    <property type="project" value="InterPro"/>
</dbReference>
<dbReference type="SMART" id="SM00382">
    <property type="entry name" value="AAA"/>
    <property type="match status" value="1"/>
</dbReference>
<keyword evidence="10" id="KW-1185">Reference proteome</keyword>
<dbReference type="InterPro" id="IPR008995">
    <property type="entry name" value="Mo/tungstate-bd_C_term_dom"/>
</dbReference>
<dbReference type="InterPro" id="IPR017879">
    <property type="entry name" value="PotA_ATP-bd"/>
</dbReference>
<dbReference type="GO" id="GO:0005524">
    <property type="term" value="F:ATP binding"/>
    <property type="evidence" value="ECO:0007669"/>
    <property type="project" value="UniProtKB-KW"/>
</dbReference>
<dbReference type="PANTHER" id="PTHR42781:SF4">
    <property type="entry name" value="SPERMIDINE_PUTRESCINE IMPORT ATP-BINDING PROTEIN POTA"/>
    <property type="match status" value="1"/>
</dbReference>
<dbReference type="PANTHER" id="PTHR42781">
    <property type="entry name" value="SPERMIDINE/PUTRESCINE IMPORT ATP-BINDING PROTEIN POTA"/>
    <property type="match status" value="1"/>
</dbReference>
<evidence type="ECO:0000313" key="10">
    <source>
        <dbReference type="Proteomes" id="UP000435802"/>
    </source>
</evidence>
<dbReference type="Pfam" id="PF00005">
    <property type="entry name" value="ABC_tran"/>
    <property type="match status" value="1"/>
</dbReference>
<keyword evidence="6" id="KW-1278">Translocase</keyword>
<keyword evidence="7" id="KW-0472">Membrane</keyword>
<evidence type="ECO:0000259" key="8">
    <source>
        <dbReference type="PROSITE" id="PS50893"/>
    </source>
</evidence>
<dbReference type="AlphaFoldDB" id="A0A6N8SCV6"/>
<keyword evidence="4" id="KW-0547">Nucleotide-binding</keyword>
<gene>
    <name evidence="9" type="ORF">GR138_07945</name>
</gene>
<dbReference type="PROSITE" id="PS50893">
    <property type="entry name" value="ABC_TRANSPORTER_2"/>
    <property type="match status" value="1"/>
</dbReference>
<evidence type="ECO:0000256" key="4">
    <source>
        <dbReference type="ARBA" id="ARBA00022741"/>
    </source>
</evidence>
<dbReference type="GO" id="GO:0015594">
    <property type="term" value="F:ABC-type putrescine transporter activity"/>
    <property type="evidence" value="ECO:0007669"/>
    <property type="project" value="InterPro"/>
</dbReference>
<dbReference type="OrthoDB" id="9802264at2"/>
<protein>
    <submittedName>
        <fullName evidence="9">ATP-binding cassette domain-containing protein</fullName>
    </submittedName>
</protein>
<evidence type="ECO:0000256" key="2">
    <source>
        <dbReference type="ARBA" id="ARBA00022448"/>
    </source>
</evidence>
<dbReference type="RefSeq" id="WP_160858135.1">
    <property type="nucleotide sequence ID" value="NZ_WUMK01000003.1"/>
</dbReference>
<dbReference type="SUPFAM" id="SSF52540">
    <property type="entry name" value="P-loop containing nucleoside triphosphate hydrolases"/>
    <property type="match status" value="1"/>
</dbReference>
<evidence type="ECO:0000256" key="3">
    <source>
        <dbReference type="ARBA" id="ARBA00022475"/>
    </source>
</evidence>
<dbReference type="Pfam" id="PF08402">
    <property type="entry name" value="TOBE_2"/>
    <property type="match status" value="1"/>
</dbReference>
<dbReference type="EMBL" id="WUMK01000003">
    <property type="protein sequence ID" value="MXN45116.1"/>
    <property type="molecule type" value="Genomic_DNA"/>
</dbReference>
<dbReference type="InterPro" id="IPR003439">
    <property type="entry name" value="ABC_transporter-like_ATP-bd"/>
</dbReference>
<sequence length="371" mass="40131">MNAPQRSTGAAIEIRKASKRYGAFTALNDIDLHIRPGEFMTLLGPSGSGKTTTLNLIAGFTDISSGALEIGGKSVTGLPSHKRNIGVVFQHYALFPHMTVGKNVAYPLTLRGIKGDDRERRVKRALDMVKMADFAHRYPNELSGGQQQRVALARALVFDPPLLLMDEPLGALDKKLREWLQLEIKRIHRELGTTFVYVTHDQEEALVLSDRIAVFNGGRIEQIGTGRELYDNPATLFVGRFIGESTVLRGASDVSGNDTIMTIGSDRVVAHGRLAGDARPVMLLRPERVALKRAGADVVTGENRLSGTIAEAIYLGSGSKYEVRLNDGTIAVVRSPLGASDFAIGDSVDIAFMPADLILLPDDASADVTLT</sequence>
<name>A0A6N8SCV6_9HYPH</name>
<feature type="domain" description="ABC transporter" evidence="8">
    <location>
        <begin position="12"/>
        <end position="242"/>
    </location>
</feature>
<keyword evidence="2" id="KW-0813">Transport</keyword>
<dbReference type="PROSITE" id="PS00211">
    <property type="entry name" value="ABC_TRANSPORTER_1"/>
    <property type="match status" value="1"/>
</dbReference>
<keyword evidence="5 9" id="KW-0067">ATP-binding</keyword>
<evidence type="ECO:0000256" key="1">
    <source>
        <dbReference type="ARBA" id="ARBA00005417"/>
    </source>
</evidence>
<dbReference type="Proteomes" id="UP000435802">
    <property type="component" value="Unassembled WGS sequence"/>
</dbReference>
<dbReference type="GO" id="GO:0015697">
    <property type="term" value="P:quaternary ammonium group transport"/>
    <property type="evidence" value="ECO:0007669"/>
    <property type="project" value="UniProtKB-ARBA"/>
</dbReference>
<proteinExistence type="inferred from homology"/>